<reference evidence="2" key="1">
    <citation type="journal article" date="2014" name="Int. J. Syst. Evol. Microbiol.">
        <title>Complete genome sequence of Corynebacterium casei LMG S-19264T (=DSM 44701T), isolated from a smear-ripened cheese.</title>
        <authorList>
            <consortium name="US DOE Joint Genome Institute (JGI-PGF)"/>
            <person name="Walter F."/>
            <person name="Albersmeier A."/>
            <person name="Kalinowski J."/>
            <person name="Ruckert C."/>
        </authorList>
    </citation>
    <scope>NUCLEOTIDE SEQUENCE</scope>
    <source>
        <strain evidence="2">CGMCC 4.7403</strain>
    </source>
</reference>
<dbReference type="AlphaFoldDB" id="A0A919GE21"/>
<proteinExistence type="predicted"/>
<protein>
    <submittedName>
        <fullName evidence="2">Uncharacterized protein</fullName>
    </submittedName>
</protein>
<evidence type="ECO:0000256" key="1">
    <source>
        <dbReference type="SAM" id="MobiDB-lite"/>
    </source>
</evidence>
<accession>A0A919GE21</accession>
<keyword evidence="3" id="KW-1185">Reference proteome</keyword>
<gene>
    <name evidence="2" type="ORF">GCM10017771_07530</name>
</gene>
<evidence type="ECO:0000313" key="3">
    <source>
        <dbReference type="Proteomes" id="UP000603227"/>
    </source>
</evidence>
<feature type="compositionally biased region" description="Basic residues" evidence="1">
    <location>
        <begin position="1"/>
        <end position="10"/>
    </location>
</feature>
<name>A0A919GE21_9ACTN</name>
<reference evidence="2" key="2">
    <citation type="submission" date="2020-09" db="EMBL/GenBank/DDBJ databases">
        <authorList>
            <person name="Sun Q."/>
            <person name="Zhou Y."/>
        </authorList>
    </citation>
    <scope>NUCLEOTIDE SEQUENCE</scope>
    <source>
        <strain evidence="2">CGMCC 4.7403</strain>
    </source>
</reference>
<dbReference type="EMBL" id="BNAT01000002">
    <property type="protein sequence ID" value="GHH82684.1"/>
    <property type="molecule type" value="Genomic_DNA"/>
</dbReference>
<dbReference type="Proteomes" id="UP000603227">
    <property type="component" value="Unassembled WGS sequence"/>
</dbReference>
<comment type="caution">
    <text evidence="2">The sequence shown here is derived from an EMBL/GenBank/DDBJ whole genome shotgun (WGS) entry which is preliminary data.</text>
</comment>
<sequence>MAARGARRRSGSAVARRASHARIERTGRSATASALRTELPPVGRRARRVPGGGSVPRTQSGWCSGPPKSGLVKSGLLKLGREPAGPLPGLVKFGRL</sequence>
<evidence type="ECO:0000313" key="2">
    <source>
        <dbReference type="EMBL" id="GHH82684.1"/>
    </source>
</evidence>
<feature type="region of interest" description="Disordered" evidence="1">
    <location>
        <begin position="1"/>
        <end position="69"/>
    </location>
</feature>
<organism evidence="2 3">
    <name type="scientific">Streptomyces capitiformicae</name>
    <dbReference type="NCBI Taxonomy" id="2014920"/>
    <lineage>
        <taxon>Bacteria</taxon>
        <taxon>Bacillati</taxon>
        <taxon>Actinomycetota</taxon>
        <taxon>Actinomycetes</taxon>
        <taxon>Kitasatosporales</taxon>
        <taxon>Streptomycetaceae</taxon>
        <taxon>Streptomyces</taxon>
    </lineage>
</organism>